<keyword evidence="13 16" id="KW-0456">Lyase</keyword>
<dbReference type="InterPro" id="IPR001054">
    <property type="entry name" value="A/G_cyclase"/>
</dbReference>
<evidence type="ECO:0000256" key="11">
    <source>
        <dbReference type="ARBA" id="ARBA00023170"/>
    </source>
</evidence>
<dbReference type="EC" id="4.6.1.2" evidence="17"/>
<keyword evidence="5" id="KW-0732">Signal</keyword>
<dbReference type="PROSITE" id="PS50125">
    <property type="entry name" value="GUANYLATE_CYCLASE_2"/>
    <property type="match status" value="1"/>
</dbReference>
<dbReference type="InterPro" id="IPR001245">
    <property type="entry name" value="Ser-Thr/Tyr_kinase_cat_dom"/>
</dbReference>
<comment type="subcellular location">
    <subcellularLocation>
        <location evidence="2">Cell membrane</location>
        <topology evidence="2">Single-pass type I membrane protein</topology>
    </subcellularLocation>
    <subcellularLocation>
        <location evidence="1">Endoplasmic reticulum membrane</location>
        <topology evidence="1">Single-pass type I membrane protein</topology>
    </subcellularLocation>
</comment>
<dbReference type="PANTHER" id="PTHR11920">
    <property type="entry name" value="GUANYLYL CYCLASE"/>
    <property type="match status" value="1"/>
</dbReference>
<evidence type="ECO:0000256" key="1">
    <source>
        <dbReference type="ARBA" id="ARBA00004115"/>
    </source>
</evidence>
<feature type="transmembrane region" description="Helical" evidence="18">
    <location>
        <begin position="492"/>
        <end position="509"/>
    </location>
</feature>
<dbReference type="SUPFAM" id="SSF53822">
    <property type="entry name" value="Periplasmic binding protein-like I"/>
    <property type="match status" value="1"/>
</dbReference>
<dbReference type="PROSITE" id="PS50011">
    <property type="entry name" value="PROTEIN_KINASE_DOM"/>
    <property type="match status" value="1"/>
</dbReference>
<evidence type="ECO:0000256" key="6">
    <source>
        <dbReference type="ARBA" id="ARBA00022741"/>
    </source>
</evidence>
<evidence type="ECO:0000256" key="17">
    <source>
        <dbReference type="RuleBase" id="RU003431"/>
    </source>
</evidence>
<evidence type="ECO:0000256" key="15">
    <source>
        <dbReference type="ARBA" id="ARBA00036920"/>
    </source>
</evidence>
<feature type="domain" description="Protein kinase" evidence="19">
    <location>
        <begin position="412"/>
        <end position="685"/>
    </location>
</feature>
<keyword evidence="6" id="KW-0547">Nucleotide-binding</keyword>
<sequence length="1009" mass="115901">MFLKDSENEDWGGGLGPQNKVILQRKLGFPYGYSFNSPRKPRLLPQEPGQTFWTSQERKNCYNGNYHISVLMMNNSAYKEPLENLRDAVNEGLDIVRMRLSEAGLNVTVNATFMYSDGLIHKSGDCRSSTCEGLDLLREITRDHNMGCVLMGPSCTYSTFQMYLNALEASVSYFSEVLSFKDVLRRSDQFQEVLISRNRKSNVIVMCGTPENFYDVKADLKVAEDTVVILVDLFSNYYFEEDVVAPEFMNNVLVLTLPPQHSTSNTSSSQRFLPGRNDFSLAYLEGTLLFGHMLKIFLENGENVTTPKFARAFRNLTFQGFEGPVTLDDNGDIDNIMCLLYVSLDTRKYKVLMKYDTHINKTIPVAENPDFIWKNHKLPNDVPGLGPQILMIAVFTLAGIVILMLLIALLVLRKDNELRQKKWSHIPSENIFPLETNETNHISLKIDDDRRRDTIQRLRQCKYDKKKVILKDLKHSDGNLTEKQKIDLNKHFIFFLVCVCVFSPIQEVLNDTISYPDGTFMDWEFKISVLYDIAKGMSYLHSSKIEVHGRLKSTNCVVDSRMVVKITDFGCNSILPPKKDLWTAPEHLRQVSISQKGDVYSFGIVAQEIILRKETFYTQSCRDQNEKIFRVENSDGIKPFRPDLFLETADEKELEVYLLVKNCWEEDPEKRPDFKKIESTLAKIFGLFHDQKNESYMDTLIRRLQLYSRNLEHLVEERTQLYKAERDRADRLNFMLLPRLVVKSLKEKGIVEPELYEEVTIYFSDIVGFTTICKYSTPMEVVDMLNDIYKSFDQIVDHHDVYKVETIGDAYVVASGLPMRNGNRHAVDISKMALDILSFMGTFELEHLPGLPVWIRIGVHSGPCAAGVVGIKMPRYCLFGDTVNTASRMESTGLPLRIHMSSSTIAILKRTDCQFLYEVRGETYLKGRGTETTYWLTGMKDQEYNLPTPPTAENQQRLQAEFSDMIVSSLQKREASGIKSRRPTRVASYKKGTLEYLQLNNSDHENTYF</sequence>
<dbReference type="InterPro" id="IPR000719">
    <property type="entry name" value="Prot_kinase_dom"/>
</dbReference>
<dbReference type="GO" id="GO:0005789">
    <property type="term" value="C:endoplasmic reticulum membrane"/>
    <property type="evidence" value="ECO:0007669"/>
    <property type="project" value="UniProtKB-SubCell"/>
</dbReference>
<gene>
    <name evidence="21" type="ORF">A6R68_05048</name>
</gene>
<dbReference type="InterPro" id="IPR028082">
    <property type="entry name" value="Peripla_BP_I"/>
</dbReference>
<dbReference type="SUPFAM" id="SSF55073">
    <property type="entry name" value="Nucleotide cyclase"/>
    <property type="match status" value="1"/>
</dbReference>
<keyword evidence="9" id="KW-0342">GTP-binding</keyword>
<dbReference type="GO" id="GO:0004383">
    <property type="term" value="F:guanylate cyclase activity"/>
    <property type="evidence" value="ECO:0007669"/>
    <property type="project" value="UniProtKB-EC"/>
</dbReference>
<dbReference type="AlphaFoldDB" id="A0A1A6GJG9"/>
<evidence type="ECO:0000256" key="4">
    <source>
        <dbReference type="ARBA" id="ARBA00022692"/>
    </source>
</evidence>
<dbReference type="GO" id="GO:0001653">
    <property type="term" value="F:peptide receptor activity"/>
    <property type="evidence" value="ECO:0007669"/>
    <property type="project" value="TreeGrafter"/>
</dbReference>
<dbReference type="GO" id="GO:0005525">
    <property type="term" value="F:GTP binding"/>
    <property type="evidence" value="ECO:0007669"/>
    <property type="project" value="UniProtKB-KW"/>
</dbReference>
<dbReference type="GO" id="GO:0005886">
    <property type="term" value="C:plasma membrane"/>
    <property type="evidence" value="ECO:0007669"/>
    <property type="project" value="UniProtKB-SubCell"/>
</dbReference>
<name>A0A1A6GJG9_NEOLE</name>
<dbReference type="PROSITE" id="PS00452">
    <property type="entry name" value="GUANYLATE_CYCLASE_1"/>
    <property type="match status" value="1"/>
</dbReference>
<comment type="caution">
    <text evidence="21">The sequence shown here is derived from an EMBL/GenBank/DDBJ whole genome shotgun (WGS) entry which is preliminary data.</text>
</comment>
<dbReference type="EMBL" id="LZPO01087263">
    <property type="protein sequence ID" value="OBS66413.1"/>
    <property type="molecule type" value="Genomic_DNA"/>
</dbReference>
<dbReference type="InterPro" id="IPR029787">
    <property type="entry name" value="Nucleotide_cyclase"/>
</dbReference>
<evidence type="ECO:0000256" key="5">
    <source>
        <dbReference type="ARBA" id="ARBA00022729"/>
    </source>
</evidence>
<dbReference type="FunFam" id="1.10.510.10:FF:000364">
    <property type="entry name" value="Guanylate cyclase"/>
    <property type="match status" value="1"/>
</dbReference>
<dbReference type="Gene3D" id="3.30.70.1230">
    <property type="entry name" value="Nucleotide cyclase"/>
    <property type="match status" value="1"/>
</dbReference>
<dbReference type="GO" id="GO:0005524">
    <property type="term" value="F:ATP binding"/>
    <property type="evidence" value="ECO:0007669"/>
    <property type="project" value="InterPro"/>
</dbReference>
<evidence type="ECO:0000256" key="9">
    <source>
        <dbReference type="ARBA" id="ARBA00023134"/>
    </source>
</evidence>
<evidence type="ECO:0000259" key="19">
    <source>
        <dbReference type="PROSITE" id="PS50011"/>
    </source>
</evidence>
<accession>A0A1A6GJG9</accession>
<evidence type="ECO:0000313" key="22">
    <source>
        <dbReference type="Proteomes" id="UP000092124"/>
    </source>
</evidence>
<comment type="similarity">
    <text evidence="16">Belongs to the adenylyl cyclase class-4/guanylyl cyclase family.</text>
</comment>
<dbReference type="PANTHER" id="PTHR11920:SF347">
    <property type="entry name" value="GUANYLYL CYCLASE C"/>
    <property type="match status" value="1"/>
</dbReference>
<reference evidence="21 22" key="1">
    <citation type="submission" date="2016-06" db="EMBL/GenBank/DDBJ databases">
        <title>The Draft Genome Sequence and Annotation of the Desert Woodrat Neotoma lepida.</title>
        <authorList>
            <person name="Campbell M."/>
            <person name="Oakeson K.F."/>
            <person name="Yandell M."/>
            <person name="Halpert J.R."/>
            <person name="Dearing D."/>
        </authorList>
    </citation>
    <scope>NUCLEOTIDE SEQUENCE [LARGE SCALE GENOMIC DNA]</scope>
    <source>
        <strain evidence="21">417</strain>
        <tissue evidence="21">Liver</tissue>
    </source>
</reference>
<keyword evidence="14 17" id="KW-0141">cGMP biosynthesis</keyword>
<feature type="transmembrane region" description="Helical" evidence="18">
    <location>
        <begin position="389"/>
        <end position="412"/>
    </location>
</feature>
<protein>
    <recommendedName>
        <fullName evidence="17">Guanylate cyclase</fullName>
        <ecNumber evidence="17">4.6.1.2</ecNumber>
    </recommendedName>
</protein>
<dbReference type="GO" id="GO:0004672">
    <property type="term" value="F:protein kinase activity"/>
    <property type="evidence" value="ECO:0007669"/>
    <property type="project" value="InterPro"/>
</dbReference>
<evidence type="ECO:0000256" key="7">
    <source>
        <dbReference type="ARBA" id="ARBA00022824"/>
    </source>
</evidence>
<dbReference type="InterPro" id="IPR050401">
    <property type="entry name" value="Cyclic_nucleotide_synthase"/>
</dbReference>
<keyword evidence="22" id="KW-1185">Reference proteome</keyword>
<keyword evidence="10 18" id="KW-0472">Membrane</keyword>
<keyword evidence="11" id="KW-0675">Receptor</keyword>
<evidence type="ECO:0000256" key="12">
    <source>
        <dbReference type="ARBA" id="ARBA00023180"/>
    </source>
</evidence>
<dbReference type="Gene3D" id="1.10.510.10">
    <property type="entry name" value="Transferase(Phosphotransferase) domain 1"/>
    <property type="match status" value="1"/>
</dbReference>
<keyword evidence="4 18" id="KW-0812">Transmembrane</keyword>
<evidence type="ECO:0000256" key="16">
    <source>
        <dbReference type="RuleBase" id="RU000405"/>
    </source>
</evidence>
<dbReference type="CDD" id="cd07302">
    <property type="entry name" value="CHD"/>
    <property type="match status" value="1"/>
</dbReference>
<dbReference type="FunFam" id="3.30.70.1230:FF:000015">
    <property type="entry name" value="Guanylate cyclase"/>
    <property type="match status" value="1"/>
</dbReference>
<dbReference type="InterPro" id="IPR018297">
    <property type="entry name" value="A/G_cyclase_CS"/>
</dbReference>
<evidence type="ECO:0000313" key="21">
    <source>
        <dbReference type="EMBL" id="OBS66413.1"/>
    </source>
</evidence>
<keyword evidence="12" id="KW-0325">Glycoprotein</keyword>
<dbReference type="SMART" id="SM00044">
    <property type="entry name" value="CYCc"/>
    <property type="match status" value="1"/>
</dbReference>
<dbReference type="STRING" id="56216.A0A1A6GJG9"/>
<dbReference type="Proteomes" id="UP000092124">
    <property type="component" value="Unassembled WGS sequence"/>
</dbReference>
<evidence type="ECO:0000256" key="13">
    <source>
        <dbReference type="ARBA" id="ARBA00023239"/>
    </source>
</evidence>
<proteinExistence type="inferred from homology"/>
<evidence type="ECO:0000256" key="8">
    <source>
        <dbReference type="ARBA" id="ARBA00022989"/>
    </source>
</evidence>
<dbReference type="Pfam" id="PF07714">
    <property type="entry name" value="PK_Tyr_Ser-Thr"/>
    <property type="match status" value="1"/>
</dbReference>
<dbReference type="Gene3D" id="3.40.50.2300">
    <property type="match status" value="1"/>
</dbReference>
<keyword evidence="3" id="KW-1003">Cell membrane</keyword>
<evidence type="ECO:0000256" key="18">
    <source>
        <dbReference type="SAM" id="Phobius"/>
    </source>
</evidence>
<dbReference type="OrthoDB" id="60033at2759"/>
<dbReference type="GO" id="GO:0007168">
    <property type="term" value="P:receptor guanylyl cyclase signaling pathway"/>
    <property type="evidence" value="ECO:0007669"/>
    <property type="project" value="TreeGrafter"/>
</dbReference>
<evidence type="ECO:0000259" key="20">
    <source>
        <dbReference type="PROSITE" id="PS50125"/>
    </source>
</evidence>
<evidence type="ECO:0000256" key="3">
    <source>
        <dbReference type="ARBA" id="ARBA00022475"/>
    </source>
</evidence>
<dbReference type="SUPFAM" id="SSF56112">
    <property type="entry name" value="Protein kinase-like (PK-like)"/>
    <property type="match status" value="1"/>
</dbReference>
<organism evidence="21 22">
    <name type="scientific">Neotoma lepida</name>
    <name type="common">Desert woodrat</name>
    <dbReference type="NCBI Taxonomy" id="56216"/>
    <lineage>
        <taxon>Eukaryota</taxon>
        <taxon>Metazoa</taxon>
        <taxon>Chordata</taxon>
        <taxon>Craniata</taxon>
        <taxon>Vertebrata</taxon>
        <taxon>Euteleostomi</taxon>
        <taxon>Mammalia</taxon>
        <taxon>Eutheria</taxon>
        <taxon>Euarchontoglires</taxon>
        <taxon>Glires</taxon>
        <taxon>Rodentia</taxon>
        <taxon>Myomorpha</taxon>
        <taxon>Muroidea</taxon>
        <taxon>Cricetidae</taxon>
        <taxon>Neotominae</taxon>
        <taxon>Neotoma</taxon>
    </lineage>
</organism>
<dbReference type="GO" id="GO:0004016">
    <property type="term" value="F:adenylate cyclase activity"/>
    <property type="evidence" value="ECO:0007669"/>
    <property type="project" value="TreeGrafter"/>
</dbReference>
<evidence type="ECO:0000256" key="10">
    <source>
        <dbReference type="ARBA" id="ARBA00023136"/>
    </source>
</evidence>
<evidence type="ECO:0000256" key="2">
    <source>
        <dbReference type="ARBA" id="ARBA00004251"/>
    </source>
</evidence>
<dbReference type="Pfam" id="PF00211">
    <property type="entry name" value="Guanylate_cyc"/>
    <property type="match status" value="1"/>
</dbReference>
<evidence type="ECO:0000256" key="14">
    <source>
        <dbReference type="ARBA" id="ARBA00023293"/>
    </source>
</evidence>
<keyword evidence="8 18" id="KW-1133">Transmembrane helix</keyword>
<dbReference type="InterPro" id="IPR011009">
    <property type="entry name" value="Kinase-like_dom_sf"/>
</dbReference>
<keyword evidence="7" id="KW-0256">Endoplasmic reticulum</keyword>
<feature type="domain" description="Guanylate cyclase" evidence="20">
    <location>
        <begin position="760"/>
        <end position="890"/>
    </location>
</feature>
<dbReference type="GO" id="GO:0035556">
    <property type="term" value="P:intracellular signal transduction"/>
    <property type="evidence" value="ECO:0007669"/>
    <property type="project" value="InterPro"/>
</dbReference>
<comment type="catalytic activity">
    <reaction evidence="15">
        <text>GTP = 3',5'-cyclic GMP + diphosphate</text>
        <dbReference type="Rhea" id="RHEA:13665"/>
        <dbReference type="ChEBI" id="CHEBI:33019"/>
        <dbReference type="ChEBI" id="CHEBI:37565"/>
        <dbReference type="ChEBI" id="CHEBI:57746"/>
        <dbReference type="EC" id="4.6.1.2"/>
    </reaction>
    <physiologicalReaction direction="left-to-right" evidence="15">
        <dbReference type="Rhea" id="RHEA:13666"/>
    </physiologicalReaction>
</comment>